<dbReference type="PROSITE" id="PS50931">
    <property type="entry name" value="HTH_LYSR"/>
    <property type="match status" value="1"/>
</dbReference>
<keyword evidence="7" id="KW-1185">Reference proteome</keyword>
<keyword evidence="2" id="KW-0805">Transcription regulation</keyword>
<gene>
    <name evidence="6" type="ORF">WHI96_07725</name>
</gene>
<name>A0ABV1JRZ3_9PSEU</name>
<dbReference type="SUPFAM" id="SSF46785">
    <property type="entry name" value="Winged helix' DNA-binding domain"/>
    <property type="match status" value="1"/>
</dbReference>
<dbReference type="Gene3D" id="1.10.10.10">
    <property type="entry name" value="Winged helix-like DNA-binding domain superfamily/Winged helix DNA-binding domain"/>
    <property type="match status" value="1"/>
</dbReference>
<dbReference type="EMBL" id="JBEDNP010000003">
    <property type="protein sequence ID" value="MEQ3538706.1"/>
    <property type="molecule type" value="Genomic_DNA"/>
</dbReference>
<evidence type="ECO:0000313" key="7">
    <source>
        <dbReference type="Proteomes" id="UP001464923"/>
    </source>
</evidence>
<dbReference type="Pfam" id="PF00126">
    <property type="entry name" value="HTH_1"/>
    <property type="match status" value="1"/>
</dbReference>
<sequence>MELRGLRYFVTVAEELHFGRAAERLHIVQPAVSQQVARLERELGARLLDRSSRHVRLTPAGHRVLAAARETLAAADRVREALDAPATRLRIGTAPGLTVRLERGLSRLQESNPDLETVLVDLPVPERLAAVGDGRLDLAVARGLPEGPGLVVHPAWSEQLHAVVSDRHPLARRSTVRLPELAASGPYRHPCRDSDPPWHDALAGVVAPSGAPAGRPVGVTEAVVVEMGADRTGWTLLPAGRVATSGASRVREIPLDPPVAVPGSVVAPSSTTPACLTAVVDAFRDVAPVEGAA</sequence>
<dbReference type="Proteomes" id="UP001464923">
    <property type="component" value="Unassembled WGS sequence"/>
</dbReference>
<evidence type="ECO:0000256" key="3">
    <source>
        <dbReference type="ARBA" id="ARBA00023125"/>
    </source>
</evidence>
<proteinExistence type="inferred from homology"/>
<dbReference type="Pfam" id="PF03466">
    <property type="entry name" value="LysR_substrate"/>
    <property type="match status" value="1"/>
</dbReference>
<accession>A0ABV1JRZ3</accession>
<dbReference type="InterPro" id="IPR036390">
    <property type="entry name" value="WH_DNA-bd_sf"/>
</dbReference>
<dbReference type="Gene3D" id="3.40.190.10">
    <property type="entry name" value="Periplasmic binding protein-like II"/>
    <property type="match status" value="2"/>
</dbReference>
<feature type="domain" description="HTH lysR-type" evidence="5">
    <location>
        <begin position="1"/>
        <end position="58"/>
    </location>
</feature>
<evidence type="ECO:0000256" key="2">
    <source>
        <dbReference type="ARBA" id="ARBA00023015"/>
    </source>
</evidence>
<comment type="similarity">
    <text evidence="1">Belongs to the LysR transcriptional regulatory family.</text>
</comment>
<protein>
    <submittedName>
        <fullName evidence="6">LysR family transcriptional regulator</fullName>
    </submittedName>
</protein>
<organism evidence="6 7">
    <name type="scientific">Pseudonocardia tropica</name>
    <dbReference type="NCBI Taxonomy" id="681289"/>
    <lineage>
        <taxon>Bacteria</taxon>
        <taxon>Bacillati</taxon>
        <taxon>Actinomycetota</taxon>
        <taxon>Actinomycetes</taxon>
        <taxon>Pseudonocardiales</taxon>
        <taxon>Pseudonocardiaceae</taxon>
        <taxon>Pseudonocardia</taxon>
    </lineage>
</organism>
<dbReference type="InterPro" id="IPR000847">
    <property type="entry name" value="LysR_HTH_N"/>
</dbReference>
<evidence type="ECO:0000259" key="5">
    <source>
        <dbReference type="PROSITE" id="PS50931"/>
    </source>
</evidence>
<evidence type="ECO:0000256" key="4">
    <source>
        <dbReference type="ARBA" id="ARBA00023163"/>
    </source>
</evidence>
<keyword evidence="3" id="KW-0238">DNA-binding</keyword>
<dbReference type="PANTHER" id="PTHR30346">
    <property type="entry name" value="TRANSCRIPTIONAL DUAL REGULATOR HCAR-RELATED"/>
    <property type="match status" value="1"/>
</dbReference>
<dbReference type="InterPro" id="IPR005119">
    <property type="entry name" value="LysR_subst-bd"/>
</dbReference>
<dbReference type="RefSeq" id="WP_345653999.1">
    <property type="nucleotide sequence ID" value="NZ_BAABLY010000092.1"/>
</dbReference>
<keyword evidence="4" id="KW-0804">Transcription</keyword>
<comment type="caution">
    <text evidence="6">The sequence shown here is derived from an EMBL/GenBank/DDBJ whole genome shotgun (WGS) entry which is preliminary data.</text>
</comment>
<reference evidence="6 7" key="1">
    <citation type="submission" date="2024-03" db="EMBL/GenBank/DDBJ databases">
        <title>Draft genome sequence of Pseudonocardia tropica JCM 19149.</title>
        <authorList>
            <person name="Butdee W."/>
            <person name="Duangmal K."/>
        </authorList>
    </citation>
    <scope>NUCLEOTIDE SEQUENCE [LARGE SCALE GENOMIC DNA]</scope>
    <source>
        <strain evidence="6 7">JCM 19149</strain>
    </source>
</reference>
<dbReference type="PRINTS" id="PR00039">
    <property type="entry name" value="HTHLYSR"/>
</dbReference>
<dbReference type="PANTHER" id="PTHR30346:SF0">
    <property type="entry name" value="HCA OPERON TRANSCRIPTIONAL ACTIVATOR HCAR"/>
    <property type="match status" value="1"/>
</dbReference>
<evidence type="ECO:0000256" key="1">
    <source>
        <dbReference type="ARBA" id="ARBA00009437"/>
    </source>
</evidence>
<dbReference type="InterPro" id="IPR036388">
    <property type="entry name" value="WH-like_DNA-bd_sf"/>
</dbReference>
<dbReference type="SUPFAM" id="SSF53850">
    <property type="entry name" value="Periplasmic binding protein-like II"/>
    <property type="match status" value="1"/>
</dbReference>
<evidence type="ECO:0000313" key="6">
    <source>
        <dbReference type="EMBL" id="MEQ3538706.1"/>
    </source>
</evidence>